<evidence type="ECO:0000313" key="3">
    <source>
        <dbReference type="Proteomes" id="UP000283077"/>
    </source>
</evidence>
<dbReference type="RefSeq" id="WP_127697596.1">
    <property type="nucleotide sequence ID" value="NZ_SACS01000002.1"/>
</dbReference>
<proteinExistence type="predicted"/>
<dbReference type="InterPro" id="IPR025920">
    <property type="entry name" value="Lipase_bact_N"/>
</dbReference>
<comment type="caution">
    <text evidence="2">The sequence shown here is derived from an EMBL/GenBank/DDBJ whole genome shotgun (WGS) entry which is preliminary data.</text>
</comment>
<dbReference type="PROSITE" id="PS51257">
    <property type="entry name" value="PROKAR_LIPOPROTEIN"/>
    <property type="match status" value="1"/>
</dbReference>
<gene>
    <name evidence="2" type="ORF">EOE67_03160</name>
</gene>
<feature type="domain" description="Bacterial virulence factor lipase N-terminal" evidence="1">
    <location>
        <begin position="49"/>
        <end position="265"/>
    </location>
</feature>
<dbReference type="Gene3D" id="3.40.50.1820">
    <property type="entry name" value="alpha/beta hydrolase"/>
    <property type="match status" value="1"/>
</dbReference>
<evidence type="ECO:0000259" key="1">
    <source>
        <dbReference type="Pfam" id="PF12262"/>
    </source>
</evidence>
<protein>
    <submittedName>
        <fullName evidence="2">Lipase</fullName>
    </submittedName>
</protein>
<dbReference type="InterPro" id="IPR020009">
    <property type="entry name" value="VolA/Pla-1/cef"/>
</dbReference>
<reference evidence="2 3" key="1">
    <citation type="submission" date="2019-01" db="EMBL/GenBank/DDBJ databases">
        <authorList>
            <person name="Chen W.-M."/>
        </authorList>
    </citation>
    <scope>NUCLEOTIDE SEQUENCE [LARGE SCALE GENOMIC DNA]</scope>
    <source>
        <strain evidence="2 3">KYPC3</strain>
    </source>
</reference>
<accession>A0A437R3B4</accession>
<evidence type="ECO:0000313" key="2">
    <source>
        <dbReference type="EMBL" id="RVU41213.1"/>
    </source>
</evidence>
<dbReference type="AlphaFoldDB" id="A0A437R3B4"/>
<dbReference type="InterPro" id="IPR029058">
    <property type="entry name" value="AB_hydrolase_fold"/>
</dbReference>
<dbReference type="EMBL" id="SACS01000002">
    <property type="protein sequence ID" value="RVU41213.1"/>
    <property type="molecule type" value="Genomic_DNA"/>
</dbReference>
<sequence>MNKLLVSLAVASALGLAGCGDSLQDLKNDNVSNDTVLVPMSRVVFDPTASKVSVPNDLLFQGTTDGTLVMPGEAVAAPNYADPQTALGALDGWSTQNPFSIELAFAGGVSLDATSVSRPDAVRIVEVLMGDPASTDASCRAVPRGVACKSVGQLTYGQDFITKAVGNNVAVIPLKPLKSATTYIVVLTNNLKDSEGRSVAPSTTYELVKQDLATLPLGSDTQRALQGVINSFENAVSTQSIAKDTIIYTAAVTTQSTTNVLATVKQLMLPNASNNNTPPSVLVSDSGLLVSDVLFPGKVLAPTDPEFAFKTAKLYTGTITLPYYLGTSTAEAPSAALSTRWVGRCDSGAMVAGLSTAQVTALEAGITSPAQMQNNAICKGLSGGALRDYGIDKQRHLTKFNVIPKANSMKSLAVQMTVPNEALGLVKPAGGWPVVILQHGITSCKENMLAVTGTLSSQGFATIAIDHPLHGSRGFDVNGDGKDEINASGTNCSKNGSPITGNATVYMNLGDLLVTRDNLRQSIADMLGLRLGMNFNNVPGLLNTQNVQFLGHSLGAITGTSMVGLANSTTGNATADALYKIKSTSLAMPGGAVANFLLESPQFGGLIKASVMLGSSTLAAGFKTFVDGKGVCVTPATYVGCAATFADAYLADLTAKGQTATLAAISGTITQFAFAAQTVTDAGDPNNYAAALVASNTPVHVMEVVGNGSTFKSDQVIPNQAVNMPLAGTEPLARLLGVATIPAKAGSYAITRAAITRFTEGDHTSILYPVSSIAATTEMQRQTATFFLSSGAGLTVFNSAVIKP</sequence>
<dbReference type="SUPFAM" id="SSF53474">
    <property type="entry name" value="alpha/beta-Hydrolases"/>
    <property type="match status" value="1"/>
</dbReference>
<dbReference type="OrthoDB" id="5477453at2"/>
<organism evidence="2 3">
    <name type="scientific">Rheinheimera riviphila</name>
    <dbReference type="NCBI Taxonomy" id="1834037"/>
    <lineage>
        <taxon>Bacteria</taxon>
        <taxon>Pseudomonadati</taxon>
        <taxon>Pseudomonadota</taxon>
        <taxon>Gammaproteobacteria</taxon>
        <taxon>Chromatiales</taxon>
        <taxon>Chromatiaceae</taxon>
        <taxon>Rheinheimera</taxon>
    </lineage>
</organism>
<dbReference type="Proteomes" id="UP000283077">
    <property type="component" value="Unassembled WGS sequence"/>
</dbReference>
<dbReference type="Pfam" id="PF12262">
    <property type="entry name" value="Lipase_bact_N"/>
    <property type="match status" value="1"/>
</dbReference>
<keyword evidence="3" id="KW-1185">Reference proteome</keyword>
<name>A0A437R3B4_9GAMM</name>
<dbReference type="NCBIfam" id="TIGR03502">
    <property type="entry name" value="lipase_Pla1_cef"/>
    <property type="match status" value="1"/>
</dbReference>